<name>A0A4Z2E6E3_9TELE</name>
<dbReference type="Proteomes" id="UP000314294">
    <property type="component" value="Unassembled WGS sequence"/>
</dbReference>
<dbReference type="AlphaFoldDB" id="A0A4Z2E6E3"/>
<sequence>MAPQDLRGSTTKRNEVIHFSQKKRERGILISPEPHTDKRRSPGTPGRDVGAPQGAGGAASFLSGH</sequence>
<protein>
    <submittedName>
        <fullName evidence="2">Uncharacterized protein</fullName>
    </submittedName>
</protein>
<evidence type="ECO:0000256" key="1">
    <source>
        <dbReference type="SAM" id="MobiDB-lite"/>
    </source>
</evidence>
<reference evidence="2 3" key="1">
    <citation type="submission" date="2019-03" db="EMBL/GenBank/DDBJ databases">
        <title>First draft genome of Liparis tanakae, snailfish: a comprehensive survey of snailfish specific genes.</title>
        <authorList>
            <person name="Kim W."/>
            <person name="Song I."/>
            <person name="Jeong J.-H."/>
            <person name="Kim D."/>
            <person name="Kim S."/>
            <person name="Ryu S."/>
            <person name="Song J.Y."/>
            <person name="Lee S.K."/>
        </authorList>
    </citation>
    <scope>NUCLEOTIDE SEQUENCE [LARGE SCALE GENOMIC DNA]</scope>
    <source>
        <tissue evidence="2">Muscle</tissue>
    </source>
</reference>
<evidence type="ECO:0000313" key="2">
    <source>
        <dbReference type="EMBL" id="TNN24321.1"/>
    </source>
</evidence>
<gene>
    <name evidence="2" type="ORF">EYF80_065556</name>
</gene>
<proteinExistence type="predicted"/>
<dbReference type="EMBL" id="SRLO01015741">
    <property type="protein sequence ID" value="TNN24321.1"/>
    <property type="molecule type" value="Genomic_DNA"/>
</dbReference>
<evidence type="ECO:0000313" key="3">
    <source>
        <dbReference type="Proteomes" id="UP000314294"/>
    </source>
</evidence>
<comment type="caution">
    <text evidence="2">The sequence shown here is derived from an EMBL/GenBank/DDBJ whole genome shotgun (WGS) entry which is preliminary data.</text>
</comment>
<feature type="region of interest" description="Disordered" evidence="1">
    <location>
        <begin position="1"/>
        <end position="65"/>
    </location>
</feature>
<accession>A0A4Z2E6E3</accession>
<organism evidence="2 3">
    <name type="scientific">Liparis tanakae</name>
    <name type="common">Tanaka's snailfish</name>
    <dbReference type="NCBI Taxonomy" id="230148"/>
    <lineage>
        <taxon>Eukaryota</taxon>
        <taxon>Metazoa</taxon>
        <taxon>Chordata</taxon>
        <taxon>Craniata</taxon>
        <taxon>Vertebrata</taxon>
        <taxon>Euteleostomi</taxon>
        <taxon>Actinopterygii</taxon>
        <taxon>Neopterygii</taxon>
        <taxon>Teleostei</taxon>
        <taxon>Neoteleostei</taxon>
        <taxon>Acanthomorphata</taxon>
        <taxon>Eupercaria</taxon>
        <taxon>Perciformes</taxon>
        <taxon>Cottioidei</taxon>
        <taxon>Cottales</taxon>
        <taxon>Liparidae</taxon>
        <taxon>Liparis</taxon>
    </lineage>
</organism>
<keyword evidence="3" id="KW-1185">Reference proteome</keyword>